<dbReference type="EMBL" id="JBBKZV010000012">
    <property type="protein sequence ID" value="MEJ8824264.1"/>
    <property type="molecule type" value="Genomic_DNA"/>
</dbReference>
<evidence type="ECO:0000256" key="1">
    <source>
        <dbReference type="ARBA" id="ARBA00023015"/>
    </source>
</evidence>
<comment type="caution">
    <text evidence="5">The sequence shown here is derived from an EMBL/GenBank/DDBJ whole genome shotgun (WGS) entry which is preliminary data.</text>
</comment>
<evidence type="ECO:0000259" key="4">
    <source>
        <dbReference type="PROSITE" id="PS50995"/>
    </source>
</evidence>
<dbReference type="InterPro" id="IPR036388">
    <property type="entry name" value="WH-like_DNA-bd_sf"/>
</dbReference>
<dbReference type="SMART" id="SM00347">
    <property type="entry name" value="HTH_MARR"/>
    <property type="match status" value="1"/>
</dbReference>
<accession>A0ABU8W2I8</accession>
<dbReference type="InterPro" id="IPR039422">
    <property type="entry name" value="MarR/SlyA-like"/>
</dbReference>
<dbReference type="Pfam" id="PF12802">
    <property type="entry name" value="MarR_2"/>
    <property type="match status" value="1"/>
</dbReference>
<proteinExistence type="predicted"/>
<protein>
    <submittedName>
        <fullName evidence="5">MarR family transcriptional regulator</fullName>
    </submittedName>
</protein>
<dbReference type="RefSeq" id="WP_340365296.1">
    <property type="nucleotide sequence ID" value="NZ_JBBKZV010000012.1"/>
</dbReference>
<feature type="domain" description="HTH marR-type" evidence="4">
    <location>
        <begin position="6"/>
        <end position="142"/>
    </location>
</feature>
<organism evidence="5 6">
    <name type="scientific">Variovorax humicola</name>
    <dbReference type="NCBI Taxonomy" id="1769758"/>
    <lineage>
        <taxon>Bacteria</taxon>
        <taxon>Pseudomonadati</taxon>
        <taxon>Pseudomonadota</taxon>
        <taxon>Betaproteobacteria</taxon>
        <taxon>Burkholderiales</taxon>
        <taxon>Comamonadaceae</taxon>
        <taxon>Variovorax</taxon>
    </lineage>
</organism>
<dbReference type="SUPFAM" id="SSF46785">
    <property type="entry name" value="Winged helix' DNA-binding domain"/>
    <property type="match status" value="1"/>
</dbReference>
<evidence type="ECO:0000256" key="2">
    <source>
        <dbReference type="ARBA" id="ARBA00023125"/>
    </source>
</evidence>
<dbReference type="InterPro" id="IPR000835">
    <property type="entry name" value="HTH_MarR-typ"/>
</dbReference>
<evidence type="ECO:0000256" key="3">
    <source>
        <dbReference type="ARBA" id="ARBA00023163"/>
    </source>
</evidence>
<dbReference type="PANTHER" id="PTHR33164:SF64">
    <property type="entry name" value="TRANSCRIPTIONAL REGULATOR SLYA"/>
    <property type="match status" value="1"/>
</dbReference>
<dbReference type="PANTHER" id="PTHR33164">
    <property type="entry name" value="TRANSCRIPTIONAL REGULATOR, MARR FAMILY"/>
    <property type="match status" value="1"/>
</dbReference>
<sequence>MKRDFTQRFGFLVNDVAKLHGEAFDRLARERIGLSRAQCRLLGVLAMNDEDGTLSQTELAQRLGLSAMAVATLCDRMAAAGWIRRVPSTTDRRINLIHLEPSASKALDGALTLSDSLQAKTLSVLEPAERAQLLLLLGKVRSGLMSAASETEGKP</sequence>
<dbReference type="PROSITE" id="PS50995">
    <property type="entry name" value="HTH_MARR_2"/>
    <property type="match status" value="1"/>
</dbReference>
<keyword evidence="6" id="KW-1185">Reference proteome</keyword>
<evidence type="ECO:0000313" key="5">
    <source>
        <dbReference type="EMBL" id="MEJ8824264.1"/>
    </source>
</evidence>
<keyword evidence="1" id="KW-0805">Transcription regulation</keyword>
<keyword evidence="2" id="KW-0238">DNA-binding</keyword>
<evidence type="ECO:0000313" key="6">
    <source>
        <dbReference type="Proteomes" id="UP001363010"/>
    </source>
</evidence>
<name>A0ABU8W2I8_9BURK</name>
<keyword evidence="3" id="KW-0804">Transcription</keyword>
<dbReference type="Gene3D" id="1.10.10.10">
    <property type="entry name" value="Winged helix-like DNA-binding domain superfamily/Winged helix DNA-binding domain"/>
    <property type="match status" value="1"/>
</dbReference>
<reference evidence="5 6" key="1">
    <citation type="submission" date="2024-03" db="EMBL/GenBank/DDBJ databases">
        <title>Novel species of the genus Variovorax.</title>
        <authorList>
            <person name="Liu Q."/>
            <person name="Xin Y.-H."/>
        </authorList>
    </citation>
    <scope>NUCLEOTIDE SEQUENCE [LARGE SCALE GENOMIC DNA]</scope>
    <source>
        <strain evidence="5 6">KACC 18501</strain>
    </source>
</reference>
<dbReference type="PRINTS" id="PR00598">
    <property type="entry name" value="HTHMARR"/>
</dbReference>
<gene>
    <name evidence="5" type="ORF">WKW80_19865</name>
</gene>
<dbReference type="InterPro" id="IPR036390">
    <property type="entry name" value="WH_DNA-bd_sf"/>
</dbReference>
<dbReference type="Proteomes" id="UP001363010">
    <property type="component" value="Unassembled WGS sequence"/>
</dbReference>